<feature type="region of interest" description="Disordered" evidence="1">
    <location>
        <begin position="183"/>
        <end position="210"/>
    </location>
</feature>
<dbReference type="InterPro" id="IPR001478">
    <property type="entry name" value="PDZ"/>
</dbReference>
<evidence type="ECO:0000259" key="2">
    <source>
        <dbReference type="PROSITE" id="PS50106"/>
    </source>
</evidence>
<dbReference type="SUPFAM" id="SSF50156">
    <property type="entry name" value="PDZ domain-like"/>
    <property type="match status" value="4"/>
</dbReference>
<name>A0A4Z2CUL4_SCHJA</name>
<accession>A0A4Z2CUL4</accession>
<keyword evidence="3" id="KW-0418">Kinase</keyword>
<protein>
    <submittedName>
        <fullName evidence="3">Membrane-associated guanylate kinase, WW and PDZ domain-containing protein isoform 3</fullName>
    </submittedName>
</protein>
<feature type="domain" description="PDZ" evidence="2">
    <location>
        <begin position="889"/>
        <end position="972"/>
    </location>
</feature>
<feature type="region of interest" description="Disordered" evidence="1">
    <location>
        <begin position="148"/>
        <end position="168"/>
    </location>
</feature>
<dbReference type="CDD" id="cd06734">
    <property type="entry name" value="PDZ4_MAGI-1_3-like"/>
    <property type="match status" value="1"/>
</dbReference>
<dbReference type="GO" id="GO:0007165">
    <property type="term" value="P:signal transduction"/>
    <property type="evidence" value="ECO:0007669"/>
    <property type="project" value="TreeGrafter"/>
</dbReference>
<dbReference type="GO" id="GO:0016301">
    <property type="term" value="F:kinase activity"/>
    <property type="evidence" value="ECO:0007669"/>
    <property type="project" value="UniProtKB-KW"/>
</dbReference>
<dbReference type="EMBL" id="SKCS01000420">
    <property type="protein sequence ID" value="TNN07887.1"/>
    <property type="molecule type" value="Genomic_DNA"/>
</dbReference>
<dbReference type="PANTHER" id="PTHR10316:SF40">
    <property type="entry name" value="LD27118P"/>
    <property type="match status" value="1"/>
</dbReference>
<dbReference type="OrthoDB" id="6022711at2759"/>
<dbReference type="AlphaFoldDB" id="A0A4Z2CUL4"/>
<dbReference type="GO" id="GO:0005737">
    <property type="term" value="C:cytoplasm"/>
    <property type="evidence" value="ECO:0007669"/>
    <property type="project" value="TreeGrafter"/>
</dbReference>
<evidence type="ECO:0000313" key="3">
    <source>
        <dbReference type="EMBL" id="TNN07887.1"/>
    </source>
</evidence>
<feature type="compositionally biased region" description="Low complexity" evidence="1">
    <location>
        <begin position="191"/>
        <end position="210"/>
    </location>
</feature>
<reference evidence="3 4" key="1">
    <citation type="submission" date="2019-03" db="EMBL/GenBank/DDBJ databases">
        <title>An improved genome assembly of the fluke Schistosoma japonicum.</title>
        <authorList>
            <person name="Hu W."/>
            <person name="Luo F."/>
            <person name="Yin M."/>
            <person name="Mo X."/>
            <person name="Sun C."/>
            <person name="Wu Q."/>
            <person name="Zhu B."/>
            <person name="Xiang M."/>
            <person name="Wang J."/>
            <person name="Wang Y."/>
            <person name="Zhang T."/>
            <person name="Xu B."/>
            <person name="Zheng H."/>
            <person name="Feng Z."/>
        </authorList>
    </citation>
    <scope>NUCLEOTIDE SEQUENCE [LARGE SCALE GENOMIC DNA]</scope>
    <source>
        <strain evidence="3">HuSjv2</strain>
        <tissue evidence="3">Worms</tissue>
    </source>
</reference>
<dbReference type="SMART" id="SM00228">
    <property type="entry name" value="PDZ"/>
    <property type="match status" value="3"/>
</dbReference>
<keyword evidence="4" id="KW-1185">Reference proteome</keyword>
<dbReference type="Pfam" id="PF00595">
    <property type="entry name" value="PDZ"/>
    <property type="match status" value="1"/>
</dbReference>
<dbReference type="PANTHER" id="PTHR10316">
    <property type="entry name" value="MEMBRANE ASSOCIATED GUANYLATE KINASE-RELATED"/>
    <property type="match status" value="1"/>
</dbReference>
<feature type="domain" description="PDZ" evidence="2">
    <location>
        <begin position="475"/>
        <end position="540"/>
    </location>
</feature>
<dbReference type="Gene3D" id="2.30.42.10">
    <property type="match status" value="3"/>
</dbReference>
<comment type="caution">
    <text evidence="3">The sequence shown here is derived from an EMBL/GenBank/DDBJ whole genome shotgun (WGS) entry which is preliminary data.</text>
</comment>
<dbReference type="STRING" id="6182.A0A4Z2CUL4"/>
<dbReference type="PROSITE" id="PS50106">
    <property type="entry name" value="PDZ"/>
    <property type="match status" value="2"/>
</dbReference>
<dbReference type="InterPro" id="IPR036034">
    <property type="entry name" value="PDZ_sf"/>
</dbReference>
<sequence length="995" mass="110873">MAEIPISECNRVNIQDSGKPDQLTEYPICSDKLLNSSSVNSVKCELNLNSTIPSSKTAIKSFCSNTVPVREINVLSPSISNHTTKSITYQTIPFHIKNIETNTSTDIINGRNNDQLTYVLLPQNCVELYTLQRNPFYNPIYRPQSSLSCQPSPNISHNRTLSNNVNNGFESYSSERKFQNSMDYTEASKCSSEQTQNSSLSSTNSSKNSYRSLDENSLFKLKNYQFFHRFRKYSSKLGNMTRSANNSPSLLSTITSPIHGKLQQCRNAYSPRYGAWNPVISSSNVKLIDICLIKRPSGFGLTLSGVIAFIPNGIFDINISPNSQDKQDGFFQRLLQIRCVSDDIITYDTDFVQTRAKNHSIRPGDVLLAAGGYRLAGCTPEYAVQLLSKIPVGGAIQVTLLRGLGIPANYSVAEEVNYTKHLYEPRSSSLCSSVNSSSEMSPNKTYSDLDYQIGSKFTKPYIKHFCTNCLNSLRTVNLIKKDNDYGFTYFYTNYGCLVNQVARNDFNQVTKSKLQPGDLIVKLGNFDLTRLTKSQFLQLLNAYLKSKSMQCTVIQVCSKCLKQVNQSNIHLNSEEPKTSYLNLSKTFLTPSIPTVTNVSKAEMISFLRSVLNSNYHGKQSTNHNLQVNNSKFNITNVSELNSVNNSSLNKTPAPWLPEQCITPGIGMSGPCETPDYIPVSQLINACKKNTCQNITCTHLNSKQGRDYQKSYLFKQNQQQPNANYVGCNDSIQHRISSPDLSSSVQVKSLHNPELNISDVNHNNDNPSSINHNLIETNVKIHYSSKGGKLKFVKENTEQNLPCILPVDTNADSDKSYQDLVVGDLLVAIENQSVLNCNPSEIEELLQSAAKNNKGLVTLTVRRILSSDKSECVKASDASTKDLNDLNIINVKLLKEKHEGFGFVIVSSLNNEKTSEIGRIIPGSPADRCGQLEVGQRILAINGYSLIGINHMDIVNLIRQNQQQLVLTIEKNGRLNVKITTLFLHSTAFFLNISTY</sequence>
<organism evidence="3 4">
    <name type="scientific">Schistosoma japonicum</name>
    <name type="common">Blood fluke</name>
    <dbReference type="NCBI Taxonomy" id="6182"/>
    <lineage>
        <taxon>Eukaryota</taxon>
        <taxon>Metazoa</taxon>
        <taxon>Spiralia</taxon>
        <taxon>Lophotrochozoa</taxon>
        <taxon>Platyhelminthes</taxon>
        <taxon>Trematoda</taxon>
        <taxon>Digenea</taxon>
        <taxon>Strigeidida</taxon>
        <taxon>Schistosomatoidea</taxon>
        <taxon>Schistosomatidae</taxon>
        <taxon>Schistosoma</taxon>
    </lineage>
</organism>
<gene>
    <name evidence="3" type="ORF">EWB00_007472</name>
</gene>
<proteinExistence type="predicted"/>
<dbReference type="Proteomes" id="UP000311919">
    <property type="component" value="Unassembled WGS sequence"/>
</dbReference>
<keyword evidence="3" id="KW-0808">Transferase</keyword>
<evidence type="ECO:0000256" key="1">
    <source>
        <dbReference type="SAM" id="MobiDB-lite"/>
    </source>
</evidence>
<evidence type="ECO:0000313" key="4">
    <source>
        <dbReference type="Proteomes" id="UP000311919"/>
    </source>
</evidence>